<dbReference type="AlphaFoldDB" id="A0A5J4P5F9"/>
<comment type="caution">
    <text evidence="1">The sequence shown here is derived from an EMBL/GenBank/DDBJ whole genome shotgun (WGS) entry which is preliminary data.</text>
</comment>
<gene>
    <name evidence="1" type="ORF">EZS27_043718</name>
</gene>
<dbReference type="EMBL" id="SNRY01011353">
    <property type="protein sequence ID" value="KAA6304636.1"/>
    <property type="molecule type" value="Genomic_DNA"/>
</dbReference>
<name>A0A5J4P5F9_9ZZZZ</name>
<protein>
    <submittedName>
        <fullName evidence="1">Uncharacterized protein</fullName>
    </submittedName>
</protein>
<evidence type="ECO:0000313" key="1">
    <source>
        <dbReference type="EMBL" id="KAA6304636.1"/>
    </source>
</evidence>
<reference evidence="1" key="1">
    <citation type="submission" date="2019-03" db="EMBL/GenBank/DDBJ databases">
        <title>Single cell metagenomics reveals metabolic interactions within the superorganism composed of flagellate Streblomastix strix and complex community of Bacteroidetes bacteria on its surface.</title>
        <authorList>
            <person name="Treitli S.C."/>
            <person name="Kolisko M."/>
            <person name="Husnik F."/>
            <person name="Keeling P."/>
            <person name="Hampl V."/>
        </authorList>
    </citation>
    <scope>NUCLEOTIDE SEQUENCE</scope>
    <source>
        <strain evidence="1">STM</strain>
    </source>
</reference>
<accession>A0A5J4P5F9</accession>
<organism evidence="1">
    <name type="scientific">termite gut metagenome</name>
    <dbReference type="NCBI Taxonomy" id="433724"/>
    <lineage>
        <taxon>unclassified sequences</taxon>
        <taxon>metagenomes</taxon>
        <taxon>organismal metagenomes</taxon>
    </lineage>
</organism>
<proteinExistence type="predicted"/>
<sequence>MFAELQRIDIKNILSFSMEETAIRGH</sequence>